<accession>A0A238WHB3</accession>
<dbReference type="InterPro" id="IPR036388">
    <property type="entry name" value="WH-like_DNA-bd_sf"/>
</dbReference>
<dbReference type="InterPro" id="IPR012074">
    <property type="entry name" value="GAF_ANTAR"/>
</dbReference>
<evidence type="ECO:0000259" key="5">
    <source>
        <dbReference type="PROSITE" id="PS50921"/>
    </source>
</evidence>
<dbReference type="PROSITE" id="PS50921">
    <property type="entry name" value="ANTAR"/>
    <property type="match status" value="1"/>
</dbReference>
<dbReference type="Gene3D" id="1.10.10.10">
    <property type="entry name" value="Winged helix-like DNA-binding domain superfamily/Winged helix DNA-binding domain"/>
    <property type="match status" value="1"/>
</dbReference>
<dbReference type="GO" id="GO:0003723">
    <property type="term" value="F:RNA binding"/>
    <property type="evidence" value="ECO:0007669"/>
    <property type="project" value="InterPro"/>
</dbReference>
<evidence type="ECO:0000313" key="6">
    <source>
        <dbReference type="EMBL" id="SNR45955.1"/>
    </source>
</evidence>
<dbReference type="Pfam" id="PF03861">
    <property type="entry name" value="ANTAR"/>
    <property type="match status" value="1"/>
</dbReference>
<protein>
    <submittedName>
        <fullName evidence="6">GAF domain-containing protein</fullName>
    </submittedName>
</protein>
<evidence type="ECO:0000256" key="1">
    <source>
        <dbReference type="ARBA" id="ARBA00022679"/>
    </source>
</evidence>
<dbReference type="RefSeq" id="WP_254920511.1">
    <property type="nucleotide sequence ID" value="NZ_FZNO01000008.1"/>
</dbReference>
<dbReference type="SUPFAM" id="SSF55781">
    <property type="entry name" value="GAF domain-like"/>
    <property type="match status" value="1"/>
</dbReference>
<dbReference type="InterPro" id="IPR005561">
    <property type="entry name" value="ANTAR"/>
</dbReference>
<dbReference type="Pfam" id="PF13185">
    <property type="entry name" value="GAF_2"/>
    <property type="match status" value="1"/>
</dbReference>
<dbReference type="EMBL" id="FZNO01000008">
    <property type="protein sequence ID" value="SNR45955.1"/>
    <property type="molecule type" value="Genomic_DNA"/>
</dbReference>
<dbReference type="InterPro" id="IPR029016">
    <property type="entry name" value="GAF-like_dom_sf"/>
</dbReference>
<keyword evidence="7" id="KW-1185">Reference proteome</keyword>
<dbReference type="AlphaFoldDB" id="A0A238WHB3"/>
<name>A0A238WHB3_9ACTN</name>
<keyword evidence="1" id="KW-0808">Transferase</keyword>
<keyword evidence="3" id="KW-0805">Transcription regulation</keyword>
<dbReference type="Gene3D" id="3.30.450.40">
    <property type="match status" value="1"/>
</dbReference>
<reference evidence="6 7" key="1">
    <citation type="submission" date="2017-06" db="EMBL/GenBank/DDBJ databases">
        <authorList>
            <person name="Kim H.J."/>
            <person name="Triplett B.A."/>
        </authorList>
    </citation>
    <scope>NUCLEOTIDE SEQUENCE [LARGE SCALE GENOMIC DNA]</scope>
    <source>
        <strain evidence="6 7">DSM 44272</strain>
    </source>
</reference>
<dbReference type="SMART" id="SM01012">
    <property type="entry name" value="ANTAR"/>
    <property type="match status" value="1"/>
</dbReference>
<dbReference type="InterPro" id="IPR003018">
    <property type="entry name" value="GAF"/>
</dbReference>
<gene>
    <name evidence="6" type="ORF">SAMN06272737_10829</name>
</gene>
<evidence type="ECO:0000256" key="4">
    <source>
        <dbReference type="ARBA" id="ARBA00023163"/>
    </source>
</evidence>
<feature type="domain" description="ANTAR" evidence="5">
    <location>
        <begin position="170"/>
        <end position="231"/>
    </location>
</feature>
<sequence>MPTSETADGAAAQALEELGLLVLHEHSMESLVQRVVELTKVVMPGHGEASISLLVNDRPTTAVFTGDLARDCDESQYGRGYGPCLHAAGSGEVTEVVDARVETRWRDYAQRAVEHGSLSSLSIPLPLGEGIAGALNVYAREPAAFDEESREAGRRFAPYAGVAVANMFAYENAHALADHLQVAIESRAVIDQAKGILMERHKLPADRAFQLLARISMQTNSELRLVAEQLVATGQLRGMPRRGEA</sequence>
<evidence type="ECO:0000256" key="2">
    <source>
        <dbReference type="ARBA" id="ARBA00022777"/>
    </source>
</evidence>
<dbReference type="SUPFAM" id="SSF52172">
    <property type="entry name" value="CheY-like"/>
    <property type="match status" value="1"/>
</dbReference>
<evidence type="ECO:0000313" key="7">
    <source>
        <dbReference type="Proteomes" id="UP000198403"/>
    </source>
</evidence>
<dbReference type="PIRSF" id="PIRSF036625">
    <property type="entry name" value="GAF_ANTAR"/>
    <property type="match status" value="1"/>
</dbReference>
<keyword evidence="4" id="KW-0804">Transcription</keyword>
<organism evidence="6 7">
    <name type="scientific">Blastococcus mobilis</name>
    <dbReference type="NCBI Taxonomy" id="1938746"/>
    <lineage>
        <taxon>Bacteria</taxon>
        <taxon>Bacillati</taxon>
        <taxon>Actinomycetota</taxon>
        <taxon>Actinomycetes</taxon>
        <taxon>Geodermatophilales</taxon>
        <taxon>Geodermatophilaceae</taxon>
        <taxon>Blastococcus</taxon>
    </lineage>
</organism>
<keyword evidence="2" id="KW-0418">Kinase</keyword>
<dbReference type="Proteomes" id="UP000198403">
    <property type="component" value="Unassembled WGS sequence"/>
</dbReference>
<dbReference type="GO" id="GO:0016301">
    <property type="term" value="F:kinase activity"/>
    <property type="evidence" value="ECO:0007669"/>
    <property type="project" value="UniProtKB-KW"/>
</dbReference>
<dbReference type="InterPro" id="IPR011006">
    <property type="entry name" value="CheY-like_superfamily"/>
</dbReference>
<dbReference type="SMART" id="SM00065">
    <property type="entry name" value="GAF"/>
    <property type="match status" value="1"/>
</dbReference>
<proteinExistence type="predicted"/>
<evidence type="ECO:0000256" key="3">
    <source>
        <dbReference type="ARBA" id="ARBA00023015"/>
    </source>
</evidence>